<sequence length="162" mass="18534">MSEKDQNFSRRAKNKKSSQKIENNNAEEKELKEAEVPLEDLKGIKKYLRMMAPYTEKIRQFLRPVKRFWKKYNLTKITIIAILVMILAVGSYLFYLAKTANVSILQKSIDAQTQIVDKNGDEAGLLYGSKGTTVKFDAISDNIKNAVIATEDRTFYKTMGLI</sequence>
<evidence type="ECO:0000256" key="1">
    <source>
        <dbReference type="SAM" id="MobiDB-lite"/>
    </source>
</evidence>
<accession>V8AN15</accession>
<dbReference type="AlphaFoldDB" id="V8AN15"/>
<protein>
    <submittedName>
        <fullName evidence="3">Uncharacterized protein</fullName>
    </submittedName>
</protein>
<feature type="transmembrane region" description="Helical" evidence="2">
    <location>
        <begin position="77"/>
        <end position="97"/>
    </location>
</feature>
<reference evidence="3 4" key="1">
    <citation type="submission" date="2013-07" db="EMBL/GenBank/DDBJ databases">
        <title>Isolation of Lactococcus garvieae strain TRF1 from the fecal material of a timber rattlesnake.</title>
        <authorList>
            <person name="McLaughlin R.W."/>
            <person name="Cochran P.A."/>
            <person name="Dowd S.E."/>
        </authorList>
    </citation>
    <scope>NUCLEOTIDE SEQUENCE [LARGE SCALE GENOMIC DNA]</scope>
    <source>
        <strain evidence="3 4">TRF1</strain>
    </source>
</reference>
<dbReference type="EMBL" id="AVFE01000046">
    <property type="protein sequence ID" value="ETD04000.1"/>
    <property type="molecule type" value="Genomic_DNA"/>
</dbReference>
<organism evidence="3 4">
    <name type="scientific">Lactococcus garvieae TRF1</name>
    <dbReference type="NCBI Taxonomy" id="1380772"/>
    <lineage>
        <taxon>Bacteria</taxon>
        <taxon>Bacillati</taxon>
        <taxon>Bacillota</taxon>
        <taxon>Bacilli</taxon>
        <taxon>Lactobacillales</taxon>
        <taxon>Streptococcaceae</taxon>
        <taxon>Lactococcus</taxon>
    </lineage>
</organism>
<dbReference type="Proteomes" id="UP000018692">
    <property type="component" value="Unassembled WGS sequence"/>
</dbReference>
<dbReference type="SUPFAM" id="SSF53955">
    <property type="entry name" value="Lysozyme-like"/>
    <property type="match status" value="1"/>
</dbReference>
<proteinExistence type="predicted"/>
<keyword evidence="2" id="KW-0812">Transmembrane</keyword>
<keyword evidence="2" id="KW-0472">Membrane</keyword>
<comment type="caution">
    <text evidence="3">The sequence shown here is derived from an EMBL/GenBank/DDBJ whole genome shotgun (WGS) entry which is preliminary data.</text>
</comment>
<feature type="region of interest" description="Disordered" evidence="1">
    <location>
        <begin position="1"/>
        <end position="32"/>
    </location>
</feature>
<evidence type="ECO:0000256" key="2">
    <source>
        <dbReference type="SAM" id="Phobius"/>
    </source>
</evidence>
<name>V8AN15_9LACT</name>
<dbReference type="InterPro" id="IPR023346">
    <property type="entry name" value="Lysozyme-like_dom_sf"/>
</dbReference>
<dbReference type="Gene3D" id="6.20.370.110">
    <property type="match status" value="1"/>
</dbReference>
<dbReference type="PATRIC" id="fig|1380772.3.peg.1981"/>
<evidence type="ECO:0000313" key="3">
    <source>
        <dbReference type="EMBL" id="ETD04000.1"/>
    </source>
</evidence>
<keyword evidence="2" id="KW-1133">Transmembrane helix</keyword>
<evidence type="ECO:0000313" key="4">
    <source>
        <dbReference type="Proteomes" id="UP000018692"/>
    </source>
</evidence>
<gene>
    <name evidence="3" type="ORF">N568_0110345</name>
</gene>